<dbReference type="InterPro" id="IPR001107">
    <property type="entry name" value="Band_7"/>
</dbReference>
<gene>
    <name evidence="3" type="ORF">FGO68_gene6871</name>
</gene>
<dbReference type="AlphaFoldDB" id="A0A8J8NLQ6"/>
<accession>A0A8J8NLQ6</accession>
<evidence type="ECO:0000313" key="3">
    <source>
        <dbReference type="EMBL" id="TNV77158.1"/>
    </source>
</evidence>
<evidence type="ECO:0000256" key="1">
    <source>
        <dbReference type="SAM" id="SignalP"/>
    </source>
</evidence>
<dbReference type="OrthoDB" id="190994at2759"/>
<proteinExistence type="predicted"/>
<protein>
    <recommendedName>
        <fullName evidence="2">Band 7 domain-containing protein</fullName>
    </recommendedName>
</protein>
<dbReference type="Proteomes" id="UP000785679">
    <property type="component" value="Unassembled WGS sequence"/>
</dbReference>
<dbReference type="Pfam" id="PF01145">
    <property type="entry name" value="Band_7"/>
    <property type="match status" value="1"/>
</dbReference>
<dbReference type="EMBL" id="RRYP01012372">
    <property type="protein sequence ID" value="TNV77158.1"/>
    <property type="molecule type" value="Genomic_DNA"/>
</dbReference>
<feature type="domain" description="Band 7" evidence="2">
    <location>
        <begin position="37"/>
        <end position="211"/>
    </location>
</feature>
<feature type="signal peptide" evidence="1">
    <location>
        <begin position="1"/>
        <end position="27"/>
    </location>
</feature>
<evidence type="ECO:0000313" key="4">
    <source>
        <dbReference type="Proteomes" id="UP000785679"/>
    </source>
</evidence>
<dbReference type="SUPFAM" id="SSF117892">
    <property type="entry name" value="Band 7/SPFH domain"/>
    <property type="match status" value="1"/>
</dbReference>
<comment type="caution">
    <text evidence="3">The sequence shown here is derived from an EMBL/GenBank/DDBJ whole genome shotgun (WGS) entry which is preliminary data.</text>
</comment>
<sequence>MASKEGAACCSVLLLLCVIILSTVLMGVSVKDVSFWNAAIKINSITKKIETGVVYMPGKYYVSPSEKFVDYSTKWQWITFATGGDSGIISAKTSNPSNIYLEVSIMYRIREENLHDIYKKWPTKSIQRDFILFAKDAIQKVPENYTNNDFFTNREQIAQVMSERVNTVFRNNYGELILFLITDVQLDSSFETSLENQQASKRDAETAIQQQVIDVLQGQISVIQSNYSSQVAQIQADTQLTVQVANQTAISLGASRVIEAQRVAYDQFKKQLGFAAADVLEYHYYRKLRTDNSTGPLQVFVSGSSGISIASN</sequence>
<keyword evidence="4" id="KW-1185">Reference proteome</keyword>
<reference evidence="3" key="1">
    <citation type="submission" date="2019-06" db="EMBL/GenBank/DDBJ databases">
        <authorList>
            <person name="Zheng W."/>
        </authorList>
    </citation>
    <scope>NUCLEOTIDE SEQUENCE</scope>
    <source>
        <strain evidence="3">QDHG01</strain>
    </source>
</reference>
<name>A0A8J8NLQ6_HALGN</name>
<feature type="chain" id="PRO_5035232874" description="Band 7 domain-containing protein" evidence="1">
    <location>
        <begin position="28"/>
        <end position="312"/>
    </location>
</feature>
<keyword evidence="1" id="KW-0732">Signal</keyword>
<dbReference type="InterPro" id="IPR036013">
    <property type="entry name" value="Band_7/SPFH_dom_sf"/>
</dbReference>
<organism evidence="3 4">
    <name type="scientific">Halteria grandinella</name>
    <dbReference type="NCBI Taxonomy" id="5974"/>
    <lineage>
        <taxon>Eukaryota</taxon>
        <taxon>Sar</taxon>
        <taxon>Alveolata</taxon>
        <taxon>Ciliophora</taxon>
        <taxon>Intramacronucleata</taxon>
        <taxon>Spirotrichea</taxon>
        <taxon>Stichotrichia</taxon>
        <taxon>Sporadotrichida</taxon>
        <taxon>Halteriidae</taxon>
        <taxon>Halteria</taxon>
    </lineage>
</organism>
<evidence type="ECO:0000259" key="2">
    <source>
        <dbReference type="Pfam" id="PF01145"/>
    </source>
</evidence>